<dbReference type="AlphaFoldDB" id="A0A0K0GR84"/>
<dbReference type="Proteomes" id="UP000001740">
    <property type="component" value="Chromosome"/>
</dbReference>
<evidence type="ECO:0000313" key="2">
    <source>
        <dbReference type="Proteomes" id="UP000001740"/>
    </source>
</evidence>
<organism evidence="1 2">
    <name type="scientific">Xanthomonas oryzae pv. oryzae (strain PXO99A)</name>
    <dbReference type="NCBI Taxonomy" id="360094"/>
    <lineage>
        <taxon>Bacteria</taxon>
        <taxon>Pseudomonadati</taxon>
        <taxon>Pseudomonadota</taxon>
        <taxon>Gammaproteobacteria</taxon>
        <taxon>Lysobacterales</taxon>
        <taxon>Lysobacteraceae</taxon>
        <taxon>Xanthomonas</taxon>
    </lineage>
</organism>
<evidence type="ECO:0000313" key="1">
    <source>
        <dbReference type="EMBL" id="ACD61513.1"/>
    </source>
</evidence>
<sequence length="46" mass="5093">MPLTADASIRRKIDSVDTPTRQLREHGAISGDFVQPMNLNNAPCRV</sequence>
<proteinExistence type="predicted"/>
<dbReference type="EMBL" id="CP000967">
    <property type="protein sequence ID" value="ACD61513.1"/>
    <property type="molecule type" value="Genomic_DNA"/>
</dbReference>
<dbReference type="HOGENOM" id="CLU_3190706_0_0_6"/>
<accession>A0A0K0GR84</accession>
<dbReference type="KEGG" id="xop:PXO_03300"/>
<reference evidence="1 2" key="1">
    <citation type="journal article" date="2008" name="BMC Genomics">
        <title>Genome sequence and rapid evolution of the rice pathogen Xanthomonas oryzae pv. oryzae PXO99A.</title>
        <authorList>
            <person name="Salzberg S.L."/>
            <person name="Sommer D.D."/>
            <person name="Schatz M.C."/>
            <person name="Phillippy A.M."/>
            <person name="Rabinowicz P.D."/>
            <person name="Tsuge S."/>
            <person name="Furutani A."/>
            <person name="Ochiai H."/>
            <person name="Delcher A.L."/>
            <person name="Kelley D."/>
            <person name="Madupu R."/>
            <person name="Puiu D."/>
            <person name="Radune D."/>
            <person name="Shumway M."/>
            <person name="Trapnell C."/>
            <person name="Aparna G."/>
            <person name="Jha G."/>
            <person name="Pandey A."/>
            <person name="Patil P.B."/>
            <person name="Ishihara H."/>
            <person name="Meyer D.F."/>
            <person name="Szurek B."/>
            <person name="Verdier V."/>
            <person name="Koebnik R."/>
            <person name="Dow J.M."/>
            <person name="Ryan R.P."/>
            <person name="Hirata H."/>
            <person name="Tsuyumu S."/>
            <person name="Won Lee S."/>
            <person name="Seo Y.S."/>
            <person name="Sriariyanum M."/>
            <person name="Ronald P.C."/>
            <person name="Sonti R.V."/>
            <person name="Van Sluys M.A."/>
            <person name="Leach J.E."/>
            <person name="White F.F."/>
            <person name="Bogdanove A.J."/>
        </authorList>
    </citation>
    <scope>NUCLEOTIDE SEQUENCE [LARGE SCALE GENOMIC DNA]</scope>
    <source>
        <strain evidence="1 2">PXO99A</strain>
    </source>
</reference>
<protein>
    <submittedName>
        <fullName evidence="1">Uncharacterized protein</fullName>
    </submittedName>
</protein>
<gene>
    <name evidence="1" type="ordered locus">PXO_03300</name>
</gene>
<name>A0A0K0GR84_XANOP</name>